<dbReference type="Proteomes" id="UP000028547">
    <property type="component" value="Unassembled WGS sequence"/>
</dbReference>
<keyword evidence="2" id="KW-0645">Protease</keyword>
<dbReference type="EMBL" id="JPMI01000394">
    <property type="protein sequence ID" value="KFA87045.1"/>
    <property type="molecule type" value="Genomic_DNA"/>
</dbReference>
<comment type="similarity">
    <text evidence="1">Belongs to the peptidase S9A family.</text>
</comment>
<dbReference type="GO" id="GO:0004252">
    <property type="term" value="F:serine-type endopeptidase activity"/>
    <property type="evidence" value="ECO:0007669"/>
    <property type="project" value="InterPro"/>
</dbReference>
<evidence type="ECO:0000259" key="5">
    <source>
        <dbReference type="Pfam" id="PF00326"/>
    </source>
</evidence>
<evidence type="ECO:0000259" key="6">
    <source>
        <dbReference type="Pfam" id="PF02897"/>
    </source>
</evidence>
<evidence type="ECO:0000256" key="3">
    <source>
        <dbReference type="ARBA" id="ARBA00022801"/>
    </source>
</evidence>
<keyword evidence="4" id="KW-0720">Serine protease</keyword>
<dbReference type="SUPFAM" id="SSF53474">
    <property type="entry name" value="alpha/beta-Hydrolases"/>
    <property type="match status" value="1"/>
</dbReference>
<evidence type="ECO:0000313" key="8">
    <source>
        <dbReference type="Proteomes" id="UP000028547"/>
    </source>
</evidence>
<gene>
    <name evidence="7" type="ORF">Q664_50100</name>
</gene>
<evidence type="ECO:0000256" key="4">
    <source>
        <dbReference type="ARBA" id="ARBA00022825"/>
    </source>
</evidence>
<dbReference type="PANTHER" id="PTHR11757">
    <property type="entry name" value="PROTEASE FAMILY S9A OLIGOPEPTIDASE"/>
    <property type="match status" value="1"/>
</dbReference>
<accession>A0A084SF10</accession>
<feature type="domain" description="Peptidase S9 prolyl oligopeptidase catalytic" evidence="5">
    <location>
        <begin position="473"/>
        <end position="685"/>
    </location>
</feature>
<dbReference type="InterPro" id="IPR029058">
    <property type="entry name" value="AB_hydrolase_fold"/>
</dbReference>
<proteinExistence type="inferred from homology"/>
<evidence type="ECO:0000313" key="7">
    <source>
        <dbReference type="EMBL" id="KFA87045.1"/>
    </source>
</evidence>
<dbReference type="Pfam" id="PF00326">
    <property type="entry name" value="Peptidase_S9"/>
    <property type="match status" value="1"/>
</dbReference>
<dbReference type="Pfam" id="PF02897">
    <property type="entry name" value="Peptidase_S9_N"/>
    <property type="match status" value="1"/>
</dbReference>
<dbReference type="InterPro" id="IPR051543">
    <property type="entry name" value="Serine_Peptidase_S9A"/>
</dbReference>
<organism evidence="7 8">
    <name type="scientific">Archangium violaceum Cb vi76</name>
    <dbReference type="NCBI Taxonomy" id="1406225"/>
    <lineage>
        <taxon>Bacteria</taxon>
        <taxon>Pseudomonadati</taxon>
        <taxon>Myxococcota</taxon>
        <taxon>Myxococcia</taxon>
        <taxon>Myxococcales</taxon>
        <taxon>Cystobacterineae</taxon>
        <taxon>Archangiaceae</taxon>
        <taxon>Archangium</taxon>
    </lineage>
</organism>
<sequence length="687" mass="78084">MLTLACATVPRPTPPVARQQPHVITLHGDTRQDEYFWLHEKDNPEVRTYLEAESAHARAFMQPTANLQERLYQEMLGRIQQTDASVPYSKDGYLYYSRSEQGRSYAIHCRRHASPGSPEEVLLDLNVLAEGHRYFKLKEFQVSDDGQRLAFSADTSGARDYTLYIKDLRSGVLLPERREHVDDVAWAADNRTLLYTTENAAKRSHQLWRHVLGEERDTLVHEDTDERFNVNLWRSRSREYFIIQSRSRDTSEVRVLPAHAPDAQPRVVAPREQGHKYSVDHRDGLFYIRTNAGAPNFRLVTAPVNAPGPENWKEFLPHRDTVMVVQLEVFSNHLVTREREGGLEHLTVTDLASGERHRVAMPEQVYEVEFAQNEEWNTRSLRFRYESPITPASTFDYDMATRERVLLKQETVLGGYEPSRYTTERLHVTAADGTRIPVSLVYRKDLKKDGSAPMYLKGYGAYGATPSLGFFANDLSMLDRGMVVATAHVRGGGELGEAWHDSGRLHRKMNTFTDFISVAEALIAQGYTSRERLAIWGGSAGGLLVGAVLNLRPDLFRVALVHAPFVDVLTTMLDPSLPLTVPEYEEWGNPTRPEDYAYIRQYCPYTNVKAQAYPALLVMAALNDSQVMYWGSAKWVARLRAHKTGSRPVLLQMDMAAGHTGASSRYDQLRETAFTFAFVLTQLGMER</sequence>
<dbReference type="InterPro" id="IPR023302">
    <property type="entry name" value="Pept_S9A_N"/>
</dbReference>
<dbReference type="InterPro" id="IPR002470">
    <property type="entry name" value="Peptidase_S9A"/>
</dbReference>
<keyword evidence="3" id="KW-0378">Hydrolase</keyword>
<reference evidence="7 8" key="1">
    <citation type="submission" date="2014-07" db="EMBL/GenBank/DDBJ databases">
        <title>Draft Genome Sequence of Gephyronic Acid Producer, Cystobacter violaceus Strain Cb vi76.</title>
        <authorList>
            <person name="Stevens D.C."/>
            <person name="Young J."/>
            <person name="Carmichael R."/>
            <person name="Tan J."/>
            <person name="Taylor R.E."/>
        </authorList>
    </citation>
    <scope>NUCLEOTIDE SEQUENCE [LARGE SCALE GENOMIC DNA]</scope>
    <source>
        <strain evidence="7 8">Cb vi76</strain>
    </source>
</reference>
<name>A0A084SF10_9BACT</name>
<dbReference type="Gene3D" id="2.130.10.120">
    <property type="entry name" value="Prolyl oligopeptidase, N-terminal domain"/>
    <property type="match status" value="1"/>
</dbReference>
<evidence type="ECO:0008006" key="9">
    <source>
        <dbReference type="Google" id="ProtNLM"/>
    </source>
</evidence>
<evidence type="ECO:0000256" key="2">
    <source>
        <dbReference type="ARBA" id="ARBA00022670"/>
    </source>
</evidence>
<dbReference type="AlphaFoldDB" id="A0A084SF10"/>
<dbReference type="PRINTS" id="PR00862">
    <property type="entry name" value="PROLIGOPTASE"/>
</dbReference>
<dbReference type="PANTHER" id="PTHR11757:SF19">
    <property type="entry name" value="PROLYL ENDOPEPTIDASE-LIKE"/>
    <property type="match status" value="1"/>
</dbReference>
<dbReference type="Gene3D" id="3.40.50.1820">
    <property type="entry name" value="alpha/beta hydrolase"/>
    <property type="match status" value="1"/>
</dbReference>
<dbReference type="SUPFAM" id="SSF50993">
    <property type="entry name" value="Peptidase/esterase 'gauge' domain"/>
    <property type="match status" value="1"/>
</dbReference>
<dbReference type="InterPro" id="IPR001375">
    <property type="entry name" value="Peptidase_S9_cat"/>
</dbReference>
<dbReference type="GO" id="GO:0006508">
    <property type="term" value="P:proteolysis"/>
    <property type="evidence" value="ECO:0007669"/>
    <property type="project" value="UniProtKB-KW"/>
</dbReference>
<protein>
    <recommendedName>
        <fullName evidence="9">Oligopeptidase B</fullName>
    </recommendedName>
</protein>
<comment type="caution">
    <text evidence="7">The sequence shown here is derived from an EMBL/GenBank/DDBJ whole genome shotgun (WGS) entry which is preliminary data.</text>
</comment>
<evidence type="ECO:0000256" key="1">
    <source>
        <dbReference type="ARBA" id="ARBA00005228"/>
    </source>
</evidence>
<feature type="domain" description="Peptidase S9A N-terminal" evidence="6">
    <location>
        <begin position="14"/>
        <end position="409"/>
    </location>
</feature>